<dbReference type="EMBL" id="JALJOT010000010">
    <property type="protein sequence ID" value="KAK9906908.1"/>
    <property type="molecule type" value="Genomic_DNA"/>
</dbReference>
<evidence type="ECO:0000256" key="1">
    <source>
        <dbReference type="SAM" id="MobiDB-lite"/>
    </source>
</evidence>
<dbReference type="InterPro" id="IPR009057">
    <property type="entry name" value="Homeodomain-like_sf"/>
</dbReference>
<dbReference type="SUPFAM" id="SSF46689">
    <property type="entry name" value="Homeodomain-like"/>
    <property type="match status" value="1"/>
</dbReference>
<organism evidence="2 3">
    <name type="scientific">Coccomyxa subellipsoidea</name>
    <dbReference type="NCBI Taxonomy" id="248742"/>
    <lineage>
        <taxon>Eukaryota</taxon>
        <taxon>Viridiplantae</taxon>
        <taxon>Chlorophyta</taxon>
        <taxon>core chlorophytes</taxon>
        <taxon>Trebouxiophyceae</taxon>
        <taxon>Trebouxiophyceae incertae sedis</taxon>
        <taxon>Coccomyxaceae</taxon>
        <taxon>Coccomyxa</taxon>
    </lineage>
</organism>
<dbReference type="Proteomes" id="UP001491310">
    <property type="component" value="Unassembled WGS sequence"/>
</dbReference>
<protein>
    <recommendedName>
        <fullName evidence="4">Homeobox domain-containing protein</fullName>
    </recommendedName>
</protein>
<comment type="caution">
    <text evidence="2">The sequence shown here is derived from an EMBL/GenBank/DDBJ whole genome shotgun (WGS) entry which is preliminary data.</text>
</comment>
<evidence type="ECO:0000313" key="3">
    <source>
        <dbReference type="Proteomes" id="UP001491310"/>
    </source>
</evidence>
<keyword evidence="3" id="KW-1185">Reference proteome</keyword>
<dbReference type="Gene3D" id="1.10.10.60">
    <property type="entry name" value="Homeodomain-like"/>
    <property type="match status" value="1"/>
</dbReference>
<name>A0ABR2YKN1_9CHLO</name>
<evidence type="ECO:0000313" key="2">
    <source>
        <dbReference type="EMBL" id="KAK9906908.1"/>
    </source>
</evidence>
<sequence length="166" mass="19344">MDTAYISPRKKISVKQLCKEVQLDRADVLQWLKHFESVPPSVRDTVLEARKAAINATEERKSVLMGTRQRDNPIKQVVKDTRERLHYKPGFEPHTPGDAPWASNYGRKKLPRSAEATMERIFDETPRPSEAIVKGLFDLHRLPRRRVLDWFAQRRRERGLVSDEAM</sequence>
<accession>A0ABR2YKN1</accession>
<feature type="region of interest" description="Disordered" evidence="1">
    <location>
        <begin position="87"/>
        <end position="106"/>
    </location>
</feature>
<proteinExistence type="predicted"/>
<reference evidence="2 3" key="1">
    <citation type="journal article" date="2024" name="Nat. Commun.">
        <title>Phylogenomics reveals the evolutionary origins of lichenization in chlorophyte algae.</title>
        <authorList>
            <person name="Puginier C."/>
            <person name="Libourel C."/>
            <person name="Otte J."/>
            <person name="Skaloud P."/>
            <person name="Haon M."/>
            <person name="Grisel S."/>
            <person name="Petersen M."/>
            <person name="Berrin J.G."/>
            <person name="Delaux P.M."/>
            <person name="Dal Grande F."/>
            <person name="Keller J."/>
        </authorList>
    </citation>
    <scope>NUCLEOTIDE SEQUENCE [LARGE SCALE GENOMIC DNA]</scope>
    <source>
        <strain evidence="2 3">SAG 216-7</strain>
    </source>
</reference>
<gene>
    <name evidence="2" type="ORF">WJX75_009976</name>
</gene>
<evidence type="ECO:0008006" key="4">
    <source>
        <dbReference type="Google" id="ProtNLM"/>
    </source>
</evidence>